<feature type="coiled-coil region" evidence="1">
    <location>
        <begin position="207"/>
        <end position="275"/>
    </location>
</feature>
<proteinExistence type="predicted"/>
<feature type="compositionally biased region" description="Basic and acidic residues" evidence="2">
    <location>
        <begin position="18"/>
        <end position="41"/>
    </location>
</feature>
<protein>
    <submittedName>
        <fullName evidence="3">Uncharacterized protein</fullName>
    </submittedName>
</protein>
<accession>A0AAV0D6T0</accession>
<feature type="region of interest" description="Disordered" evidence="2">
    <location>
        <begin position="17"/>
        <end position="95"/>
    </location>
</feature>
<feature type="compositionally biased region" description="Basic and acidic residues" evidence="2">
    <location>
        <begin position="399"/>
        <end position="411"/>
    </location>
</feature>
<name>A0AAV0D6T0_9ASTE</name>
<gene>
    <name evidence="3" type="ORF">CEPIT_LOCUS12872</name>
</gene>
<feature type="compositionally biased region" description="Basic and acidic residues" evidence="2">
    <location>
        <begin position="373"/>
        <end position="387"/>
    </location>
</feature>
<feature type="region of interest" description="Disordered" evidence="2">
    <location>
        <begin position="356"/>
        <end position="411"/>
    </location>
</feature>
<comment type="caution">
    <text evidence="3">The sequence shown here is derived from an EMBL/GenBank/DDBJ whole genome shotgun (WGS) entry which is preliminary data.</text>
</comment>
<dbReference type="AlphaFoldDB" id="A0AAV0D6T0"/>
<feature type="compositionally biased region" description="Basic and acidic residues" evidence="2">
    <location>
        <begin position="71"/>
        <end position="93"/>
    </location>
</feature>
<keyword evidence="4" id="KW-1185">Reference proteome</keyword>
<organism evidence="3 4">
    <name type="scientific">Cuscuta epithymum</name>
    <dbReference type="NCBI Taxonomy" id="186058"/>
    <lineage>
        <taxon>Eukaryota</taxon>
        <taxon>Viridiplantae</taxon>
        <taxon>Streptophyta</taxon>
        <taxon>Embryophyta</taxon>
        <taxon>Tracheophyta</taxon>
        <taxon>Spermatophyta</taxon>
        <taxon>Magnoliopsida</taxon>
        <taxon>eudicotyledons</taxon>
        <taxon>Gunneridae</taxon>
        <taxon>Pentapetalae</taxon>
        <taxon>asterids</taxon>
        <taxon>lamiids</taxon>
        <taxon>Solanales</taxon>
        <taxon>Convolvulaceae</taxon>
        <taxon>Cuscuteae</taxon>
        <taxon>Cuscuta</taxon>
        <taxon>Cuscuta subgen. Cuscuta</taxon>
    </lineage>
</organism>
<evidence type="ECO:0000313" key="4">
    <source>
        <dbReference type="Proteomes" id="UP001152523"/>
    </source>
</evidence>
<reference evidence="3" key="1">
    <citation type="submission" date="2022-07" db="EMBL/GenBank/DDBJ databases">
        <authorList>
            <person name="Macas J."/>
            <person name="Novak P."/>
            <person name="Neumann P."/>
        </authorList>
    </citation>
    <scope>NUCLEOTIDE SEQUENCE</scope>
</reference>
<sequence>MRGDIMDLKAFAKLQKQLAKESKKKKEEGPSTQKAVDEFFKKPKASNNQEGERPSRIVDAGVVIEGSNAAELKRKNAEKGTKPPEKKKLKGDAGQKAPPVVIIEELSPSKPSGSLPLENFDEGAWPLETVQFPIKKGTAIIHGTLDPREFLRGATPPLDRSTLGRFDDEALEHKALQASVTASVAFGEYVRRMEQMRLNKAQNEEALKKMIVTNTEAVRQMAELEETLRRTKEGVEQRLKDAEAKGKAAAERAAAEEAREAAAKAEADKQEAIAQAKKDVIATFTSEGWKSEEHGSWLASVVEASADEWVKGPGAMWLALKGKSFYDGGQYFTQAMIYRRLARHFGVDPKDFDPAPYGLPPLQPDVRVALPPGEERPVLEDSELARCDDEDDDDAEDDAASRPKTDAAEEA</sequence>
<dbReference type="EMBL" id="CAMAPF010000081">
    <property type="protein sequence ID" value="CAH9094408.1"/>
    <property type="molecule type" value="Genomic_DNA"/>
</dbReference>
<dbReference type="Proteomes" id="UP001152523">
    <property type="component" value="Unassembled WGS sequence"/>
</dbReference>
<evidence type="ECO:0000313" key="3">
    <source>
        <dbReference type="EMBL" id="CAH9094408.1"/>
    </source>
</evidence>
<feature type="compositionally biased region" description="Acidic residues" evidence="2">
    <location>
        <begin position="388"/>
        <end position="398"/>
    </location>
</feature>
<keyword evidence="1" id="KW-0175">Coiled coil</keyword>
<evidence type="ECO:0000256" key="1">
    <source>
        <dbReference type="SAM" id="Coils"/>
    </source>
</evidence>
<evidence type="ECO:0000256" key="2">
    <source>
        <dbReference type="SAM" id="MobiDB-lite"/>
    </source>
</evidence>